<evidence type="ECO:0000256" key="1">
    <source>
        <dbReference type="SAM" id="Phobius"/>
    </source>
</evidence>
<name>A0ABS1QPA5_9GAMM</name>
<dbReference type="RefSeq" id="WP_202082314.1">
    <property type="nucleotide sequence ID" value="NZ_JAERTZ010000008.1"/>
</dbReference>
<evidence type="ECO:0000313" key="4">
    <source>
        <dbReference type="Proteomes" id="UP000638570"/>
    </source>
</evidence>
<gene>
    <name evidence="3" type="ORF">JKV55_03255</name>
</gene>
<feature type="transmembrane region" description="Helical" evidence="1">
    <location>
        <begin position="7"/>
        <end position="27"/>
    </location>
</feature>
<dbReference type="Pfam" id="PF07331">
    <property type="entry name" value="TctB"/>
    <property type="match status" value="1"/>
</dbReference>
<evidence type="ECO:0000259" key="2">
    <source>
        <dbReference type="Pfam" id="PF07331"/>
    </source>
</evidence>
<keyword evidence="1" id="KW-0472">Membrane</keyword>
<accession>A0ABS1QPA5</accession>
<evidence type="ECO:0000313" key="3">
    <source>
        <dbReference type="EMBL" id="MBL1376352.1"/>
    </source>
</evidence>
<reference evidence="4" key="1">
    <citation type="submission" date="2021-01" db="EMBL/GenBank/DDBJ databases">
        <title>Genome public.</title>
        <authorList>
            <person name="Liu C."/>
            <person name="Sun Q."/>
        </authorList>
    </citation>
    <scope>NUCLEOTIDE SEQUENCE [LARGE SCALE GENOMIC DNA]</scope>
    <source>
        <strain evidence="4">CGMCC 1.18722</strain>
    </source>
</reference>
<feature type="domain" description="DUF1468" evidence="2">
    <location>
        <begin position="9"/>
        <end position="154"/>
    </location>
</feature>
<protein>
    <submittedName>
        <fullName evidence="3">Tripartite tricarboxylate transporter TctB family protein</fullName>
    </submittedName>
</protein>
<feature type="transmembrane region" description="Helical" evidence="1">
    <location>
        <begin position="102"/>
        <end position="120"/>
    </location>
</feature>
<feature type="transmembrane region" description="Helical" evidence="1">
    <location>
        <begin position="39"/>
        <end position="57"/>
    </location>
</feature>
<dbReference type="Proteomes" id="UP000638570">
    <property type="component" value="Unassembled WGS sequence"/>
</dbReference>
<proteinExistence type="predicted"/>
<feature type="transmembrane region" description="Helical" evidence="1">
    <location>
        <begin position="127"/>
        <end position="145"/>
    </location>
</feature>
<organism evidence="3 4">
    <name type="scientific">Zobellella iuensis</name>
    <dbReference type="NCBI Taxonomy" id="2803811"/>
    <lineage>
        <taxon>Bacteria</taxon>
        <taxon>Pseudomonadati</taxon>
        <taxon>Pseudomonadota</taxon>
        <taxon>Gammaproteobacteria</taxon>
        <taxon>Aeromonadales</taxon>
        <taxon>Aeromonadaceae</taxon>
        <taxon>Zobellella</taxon>
    </lineage>
</organism>
<keyword evidence="4" id="KW-1185">Reference proteome</keyword>
<keyword evidence="1" id="KW-0812">Transmembrane</keyword>
<dbReference type="InterPro" id="IPR009936">
    <property type="entry name" value="DUF1468"/>
</dbReference>
<feature type="transmembrane region" description="Helical" evidence="1">
    <location>
        <begin position="78"/>
        <end position="96"/>
    </location>
</feature>
<dbReference type="EMBL" id="JAERTZ010000008">
    <property type="protein sequence ID" value="MBL1376352.1"/>
    <property type="molecule type" value="Genomic_DNA"/>
</dbReference>
<keyword evidence="1" id="KW-1133">Transmembrane helix</keyword>
<comment type="caution">
    <text evidence="3">The sequence shown here is derived from an EMBL/GenBank/DDBJ whole genome shotgun (WGS) entry which is preliminary data.</text>
</comment>
<sequence>MADIRDMVTGGCVIGLGVGLFLLGGEVRDFARTGIGAGFLPRVAAVLLVMLGGVLLANGWRRPATAGAAIPAPEAAPVWGGWGAVLASAGLMGAYVASLDGLGFIIASALYVFLQTLILCKNARRRYLCFGLVSVLVPVGAYWLFVRVFEVMIPAGLLG</sequence>